<dbReference type="Pfam" id="PF13517">
    <property type="entry name" value="FG-GAP_3"/>
    <property type="match status" value="1"/>
</dbReference>
<dbReference type="PANTHER" id="PTHR23221:SF7">
    <property type="entry name" value="PHOSPHATIDYLINOSITOL-GLYCAN-SPECIFIC PHOSPHOLIPASE D"/>
    <property type="match status" value="1"/>
</dbReference>
<dbReference type="InterPro" id="IPR013517">
    <property type="entry name" value="FG-GAP"/>
</dbReference>
<dbReference type="GO" id="GO:0008305">
    <property type="term" value="C:integrin complex"/>
    <property type="evidence" value="ECO:0007669"/>
    <property type="project" value="InterPro"/>
</dbReference>
<dbReference type="AlphaFoldDB" id="A0A1J4P768"/>
<comment type="caution">
    <text evidence="7">The sequence shown here is derived from an EMBL/GenBank/DDBJ whole genome shotgun (WGS) entry which is preliminary data.</text>
</comment>
<dbReference type="GO" id="GO:0007155">
    <property type="term" value="P:cell adhesion"/>
    <property type="evidence" value="ECO:0007669"/>
    <property type="project" value="InterPro"/>
</dbReference>
<dbReference type="PROSITE" id="PS51470">
    <property type="entry name" value="FG_GAP"/>
    <property type="match status" value="2"/>
</dbReference>
<dbReference type="Pfam" id="PF01839">
    <property type="entry name" value="FG-GAP"/>
    <property type="match status" value="4"/>
</dbReference>
<keyword evidence="4" id="KW-0325">Glycoprotein</keyword>
<dbReference type="EMBL" id="LAVA02000003">
    <property type="protein sequence ID" value="OIJ69604.1"/>
    <property type="molecule type" value="Genomic_DNA"/>
</dbReference>
<evidence type="ECO:0000313" key="8">
    <source>
        <dbReference type="Proteomes" id="UP000034196"/>
    </source>
</evidence>
<feature type="region of interest" description="Disordered" evidence="5">
    <location>
        <begin position="74"/>
        <end position="98"/>
    </location>
</feature>
<name>A0A1J4P768_9ACTN</name>
<dbReference type="RefSeq" id="WP_046581375.1">
    <property type="nucleotide sequence ID" value="NZ_LAVA02000003.1"/>
</dbReference>
<organism evidence="7 8">
    <name type="scientific">Streptomyces mangrovisoli</name>
    <dbReference type="NCBI Taxonomy" id="1428628"/>
    <lineage>
        <taxon>Bacteria</taxon>
        <taxon>Bacillati</taxon>
        <taxon>Actinomycetota</taxon>
        <taxon>Actinomycetes</taxon>
        <taxon>Kitasatosporales</taxon>
        <taxon>Streptomycetaceae</taxon>
        <taxon>Streptomyces</taxon>
    </lineage>
</organism>
<dbReference type="InterPro" id="IPR028994">
    <property type="entry name" value="Integrin_alpha_N"/>
</dbReference>
<evidence type="ECO:0000256" key="2">
    <source>
        <dbReference type="ARBA" id="ARBA00022737"/>
    </source>
</evidence>
<evidence type="ECO:0000256" key="3">
    <source>
        <dbReference type="ARBA" id="ARBA00022801"/>
    </source>
</evidence>
<dbReference type="SMART" id="SM00191">
    <property type="entry name" value="Int_alpha"/>
    <property type="match status" value="5"/>
</dbReference>
<keyword evidence="8" id="KW-1185">Reference proteome</keyword>
<feature type="chain" id="PRO_5009631610" description="Integrin-like protein" evidence="6">
    <location>
        <begin position="32"/>
        <end position="497"/>
    </location>
</feature>
<proteinExistence type="predicted"/>
<sequence>MHHRIRLTLATAAAAALTGGLLAVAAGPASAAGAAKAYDFDGDGYRDLAIGVPAGTANGVKEAGYVVVIPGSKSGPRTADRRVVSQSTSGVPGSSEKGDEFGYHLASADLNSDGYADLVVLAAGEDAATNEQTGRITILWSGPKGFTGGTVLPGVQQSAGNGFDGIAIADVTGDGKPDIVTADSGDEAGGVSVARGPFTPGATPASLTRVSAGIPHFSKNVRIGVGDIDGDGKADVAAAYSGAGGGGTTFLRGTSTGLVQAASWSSETTGTSVAVGDFDKDGHADVALGEARFGAHDEEGWTPKQPLPVNKGGVVRVLYGSAQGPAATRTPVDLVQGVGGVPGADENSDEFGSALSAADIDGNGSADLAIGVPGEDIGTDYEAGAVTVLYGSAKGLTTTGAQSFNQGTAGVPGSNEYGDQFGGLNGSGLFLRDLNGDGRADLSVAAPGEDGYSGRDWTFTTRTSGRLTGTGTISYTAASLKLPAPTTGLAFGWVLGY</sequence>
<keyword evidence="1 6" id="KW-0732">Signal</keyword>
<dbReference type="Gene3D" id="2.130.10.130">
    <property type="entry name" value="Integrin alpha, N-terminal"/>
    <property type="match status" value="4"/>
</dbReference>
<gene>
    <name evidence="7" type="ORF">WN71_001625</name>
</gene>
<dbReference type="OrthoDB" id="344301at2"/>
<dbReference type="InterPro" id="IPR013519">
    <property type="entry name" value="Int_alpha_beta-p"/>
</dbReference>
<evidence type="ECO:0000313" key="7">
    <source>
        <dbReference type="EMBL" id="OIJ69604.1"/>
    </source>
</evidence>
<evidence type="ECO:0000256" key="4">
    <source>
        <dbReference type="ARBA" id="ARBA00023180"/>
    </source>
</evidence>
<evidence type="ECO:0000256" key="6">
    <source>
        <dbReference type="SAM" id="SignalP"/>
    </source>
</evidence>
<protein>
    <recommendedName>
        <fullName evidence="9">Integrin-like protein</fullName>
    </recommendedName>
</protein>
<reference evidence="7" key="1">
    <citation type="submission" date="2016-10" db="EMBL/GenBank/DDBJ databases">
        <title>Genome sequence of Streptomyces mangrovisoli MUSC 149.</title>
        <authorList>
            <person name="Lee L.-H."/>
            <person name="Ser H.-L."/>
        </authorList>
    </citation>
    <scope>NUCLEOTIDE SEQUENCE [LARGE SCALE GENOMIC DNA]</scope>
    <source>
        <strain evidence="7">MUSC 149</strain>
    </source>
</reference>
<dbReference type="SUPFAM" id="SSF69318">
    <property type="entry name" value="Integrin alpha N-terminal domain"/>
    <property type="match status" value="1"/>
</dbReference>
<dbReference type="Proteomes" id="UP000034196">
    <property type="component" value="Unassembled WGS sequence"/>
</dbReference>
<dbReference type="PANTHER" id="PTHR23221">
    <property type="entry name" value="GLYCOSYLPHOSPHATIDYLINOSITOL PHOSPHOLIPASE D"/>
    <property type="match status" value="1"/>
</dbReference>
<keyword evidence="3" id="KW-0378">Hydrolase</keyword>
<dbReference type="STRING" id="1428628.WN71_001625"/>
<accession>A0A1J4P768</accession>
<feature type="signal peptide" evidence="6">
    <location>
        <begin position="1"/>
        <end position="31"/>
    </location>
</feature>
<evidence type="ECO:0000256" key="1">
    <source>
        <dbReference type="ARBA" id="ARBA00022729"/>
    </source>
</evidence>
<dbReference type="PRINTS" id="PR01185">
    <property type="entry name" value="INTEGRINA"/>
</dbReference>
<dbReference type="GO" id="GO:0016787">
    <property type="term" value="F:hydrolase activity"/>
    <property type="evidence" value="ECO:0007669"/>
    <property type="project" value="UniProtKB-KW"/>
</dbReference>
<dbReference type="InterPro" id="IPR000413">
    <property type="entry name" value="Integrin_alpha"/>
</dbReference>
<keyword evidence="2" id="KW-0677">Repeat</keyword>
<evidence type="ECO:0000256" key="5">
    <source>
        <dbReference type="SAM" id="MobiDB-lite"/>
    </source>
</evidence>
<evidence type="ECO:0008006" key="9">
    <source>
        <dbReference type="Google" id="ProtNLM"/>
    </source>
</evidence>